<feature type="transmembrane region" description="Helical" evidence="6">
    <location>
        <begin position="130"/>
        <end position="154"/>
    </location>
</feature>
<feature type="transmembrane region" description="Helical" evidence="6">
    <location>
        <begin position="343"/>
        <end position="360"/>
    </location>
</feature>
<accession>A0ABR7FC48</accession>
<protein>
    <submittedName>
        <fullName evidence="7">Oligosaccharide flippase family protein</fullName>
    </submittedName>
</protein>
<feature type="transmembrane region" description="Helical" evidence="6">
    <location>
        <begin position="95"/>
        <end position="118"/>
    </location>
</feature>
<evidence type="ECO:0000256" key="1">
    <source>
        <dbReference type="ARBA" id="ARBA00004651"/>
    </source>
</evidence>
<dbReference type="Proteomes" id="UP000654573">
    <property type="component" value="Unassembled WGS sequence"/>
</dbReference>
<dbReference type="PANTHER" id="PTHR30250:SF11">
    <property type="entry name" value="O-ANTIGEN TRANSPORTER-RELATED"/>
    <property type="match status" value="1"/>
</dbReference>
<gene>
    <name evidence="7" type="ORF">H8S76_11005</name>
</gene>
<evidence type="ECO:0000256" key="4">
    <source>
        <dbReference type="ARBA" id="ARBA00022989"/>
    </source>
</evidence>
<feature type="transmembrane region" description="Helical" evidence="6">
    <location>
        <begin position="314"/>
        <end position="331"/>
    </location>
</feature>
<evidence type="ECO:0000256" key="3">
    <source>
        <dbReference type="ARBA" id="ARBA00022692"/>
    </source>
</evidence>
<keyword evidence="5 6" id="KW-0472">Membrane</keyword>
<evidence type="ECO:0000256" key="5">
    <source>
        <dbReference type="ARBA" id="ARBA00023136"/>
    </source>
</evidence>
<dbReference type="Pfam" id="PF01943">
    <property type="entry name" value="Polysacc_synt"/>
    <property type="match status" value="1"/>
</dbReference>
<evidence type="ECO:0000256" key="2">
    <source>
        <dbReference type="ARBA" id="ARBA00022475"/>
    </source>
</evidence>
<name>A0ABR7FC48_9FIRM</name>
<dbReference type="InterPro" id="IPR050833">
    <property type="entry name" value="Poly_Biosynth_Transport"/>
</dbReference>
<keyword evidence="8" id="KW-1185">Reference proteome</keyword>
<dbReference type="InterPro" id="IPR002797">
    <property type="entry name" value="Polysacc_synth"/>
</dbReference>
<evidence type="ECO:0000313" key="7">
    <source>
        <dbReference type="EMBL" id="MBC5672773.1"/>
    </source>
</evidence>
<keyword evidence="4 6" id="KW-1133">Transmembrane helix</keyword>
<feature type="transmembrane region" description="Helical" evidence="6">
    <location>
        <begin position="401"/>
        <end position="422"/>
    </location>
</feature>
<feature type="transmembrane region" description="Helical" evidence="6">
    <location>
        <begin position="166"/>
        <end position="183"/>
    </location>
</feature>
<feature type="transmembrane region" description="Helical" evidence="6">
    <location>
        <begin position="271"/>
        <end position="294"/>
    </location>
</feature>
<feature type="transmembrane region" description="Helical" evidence="6">
    <location>
        <begin position="52"/>
        <end position="74"/>
    </location>
</feature>
<keyword evidence="3 6" id="KW-0812">Transmembrane</keyword>
<dbReference type="PANTHER" id="PTHR30250">
    <property type="entry name" value="PST FAMILY PREDICTED COLANIC ACID TRANSPORTER"/>
    <property type="match status" value="1"/>
</dbReference>
<feature type="transmembrane region" description="Helical" evidence="6">
    <location>
        <begin position="189"/>
        <end position="209"/>
    </location>
</feature>
<evidence type="ECO:0000256" key="6">
    <source>
        <dbReference type="SAM" id="Phobius"/>
    </source>
</evidence>
<proteinExistence type="predicted"/>
<keyword evidence="2" id="KW-1003">Cell membrane</keyword>
<comment type="caution">
    <text evidence="7">The sequence shown here is derived from an EMBL/GenBank/DDBJ whole genome shotgun (WGS) entry which is preliminary data.</text>
</comment>
<dbReference type="RefSeq" id="WP_054353588.1">
    <property type="nucleotide sequence ID" value="NZ_JACOOU010000004.1"/>
</dbReference>
<reference evidence="7 8" key="1">
    <citation type="submission" date="2020-08" db="EMBL/GenBank/DDBJ databases">
        <title>Genome public.</title>
        <authorList>
            <person name="Liu C."/>
            <person name="Sun Q."/>
        </authorList>
    </citation>
    <scope>NUCLEOTIDE SEQUENCE [LARGE SCALE GENOMIC DNA]</scope>
    <source>
        <strain evidence="7 8">NSJ-34</strain>
    </source>
</reference>
<feature type="transmembrane region" description="Helical" evidence="6">
    <location>
        <begin position="471"/>
        <end position="493"/>
    </location>
</feature>
<feature type="transmembrane region" description="Helical" evidence="6">
    <location>
        <begin position="20"/>
        <end position="40"/>
    </location>
</feature>
<feature type="transmembrane region" description="Helical" evidence="6">
    <location>
        <begin position="443"/>
        <end position="465"/>
    </location>
</feature>
<organism evidence="7 8">
    <name type="scientific">Blautia celeris</name>
    <dbReference type="NCBI Taxonomy" id="2763026"/>
    <lineage>
        <taxon>Bacteria</taxon>
        <taxon>Bacillati</taxon>
        <taxon>Bacillota</taxon>
        <taxon>Clostridia</taxon>
        <taxon>Lachnospirales</taxon>
        <taxon>Lachnospiraceae</taxon>
        <taxon>Blautia</taxon>
    </lineage>
</organism>
<evidence type="ECO:0000313" key="8">
    <source>
        <dbReference type="Proteomes" id="UP000654573"/>
    </source>
</evidence>
<sequence>MANSFGVVKKAKRNMIAGTINKFVVMLCPFITRTIVQRVIGAQYLGLDSLFSSILTVLSLSEMGISSAIVYCMYKPVAEGDTKAVNAILNFYRKVYRIIGIVVLFLGLCIIPFLPRLITGSVPEGINITLLYLIYLFNTVISYFLFAYLLPLVTANQRDDLNSNRNTLVTLFFTVLRVAVLFLTKSYIYYIALIPLLTITNNIWIAYTVKKAFPELSKCAGNVPSSQIAELKKQVAGTFISKLCGVTRNSLDSIFVSAFLGLSLTAIYNNYYYILSAVITMLSVVSASLIGGIGNHVATRSKDENFNELKRVDFLYLSLAGWCSTCLICLYQPFMRIWMGEQMMLPNVAVVLFVVYFYLLKLGDMRSMYADTSGLFWVSKWRALGESVCNFVLNYSLGKMFGIYGIITATIISLFFCNYIWSVQITFKHYFKRSAGEFYLYQLKYSLVNLGICIVTLLICKGVSFLFSGKVIVLCIRAVVCVVIPLLLYYTFYRKTDNYIYCKKLLIKR</sequence>
<dbReference type="EMBL" id="JACOOU010000004">
    <property type="protein sequence ID" value="MBC5672773.1"/>
    <property type="molecule type" value="Genomic_DNA"/>
</dbReference>
<comment type="subcellular location">
    <subcellularLocation>
        <location evidence="1">Cell membrane</location>
        <topology evidence="1">Multi-pass membrane protein</topology>
    </subcellularLocation>
</comment>